<organism evidence="5 6">
    <name type="scientific">Tenacibaculum holothuriorum</name>
    <dbReference type="NCBI Taxonomy" id="1635173"/>
    <lineage>
        <taxon>Bacteria</taxon>
        <taxon>Pseudomonadati</taxon>
        <taxon>Bacteroidota</taxon>
        <taxon>Flavobacteriia</taxon>
        <taxon>Flavobacteriales</taxon>
        <taxon>Flavobacteriaceae</taxon>
        <taxon>Tenacibaculum</taxon>
    </lineage>
</organism>
<protein>
    <submittedName>
        <fullName evidence="5">NUDIX hydrolase</fullName>
    </submittedName>
</protein>
<dbReference type="InterPro" id="IPR000086">
    <property type="entry name" value="NUDIX_hydrolase_dom"/>
</dbReference>
<dbReference type="EMBL" id="LAPZ01000005">
    <property type="protein sequence ID" value="OSY87919.1"/>
    <property type="molecule type" value="Genomic_DNA"/>
</dbReference>
<name>A0A1Y2PDW2_9FLAO</name>
<comment type="similarity">
    <text evidence="3">Belongs to the Nudix hydrolase family.</text>
</comment>
<dbReference type="STRING" id="1635173.WH52_07705"/>
<evidence type="ECO:0000259" key="4">
    <source>
        <dbReference type="PROSITE" id="PS51462"/>
    </source>
</evidence>
<dbReference type="Proteomes" id="UP000194221">
    <property type="component" value="Unassembled WGS sequence"/>
</dbReference>
<evidence type="ECO:0000313" key="5">
    <source>
        <dbReference type="EMBL" id="OSY87919.1"/>
    </source>
</evidence>
<dbReference type="InterPro" id="IPR020084">
    <property type="entry name" value="NUDIX_hydrolase_CS"/>
</dbReference>
<dbReference type="Pfam" id="PF00293">
    <property type="entry name" value="NUDIX"/>
    <property type="match status" value="1"/>
</dbReference>
<evidence type="ECO:0000256" key="2">
    <source>
        <dbReference type="ARBA" id="ARBA00022801"/>
    </source>
</evidence>
<dbReference type="Gene3D" id="3.90.79.10">
    <property type="entry name" value="Nucleoside Triphosphate Pyrophosphohydrolase"/>
    <property type="match status" value="1"/>
</dbReference>
<dbReference type="GO" id="GO:0016787">
    <property type="term" value="F:hydrolase activity"/>
    <property type="evidence" value="ECO:0007669"/>
    <property type="project" value="UniProtKB-KW"/>
</dbReference>
<dbReference type="AlphaFoldDB" id="A0A1Y2PDW2"/>
<comment type="cofactor">
    <cofactor evidence="1">
        <name>Mg(2+)</name>
        <dbReference type="ChEBI" id="CHEBI:18420"/>
    </cofactor>
</comment>
<evidence type="ECO:0000256" key="3">
    <source>
        <dbReference type="RuleBase" id="RU003476"/>
    </source>
</evidence>
<dbReference type="PRINTS" id="PR00502">
    <property type="entry name" value="NUDIXFAMILY"/>
</dbReference>
<dbReference type="OrthoDB" id="9816289at2"/>
<dbReference type="PROSITE" id="PS00893">
    <property type="entry name" value="NUDIX_BOX"/>
    <property type="match status" value="1"/>
</dbReference>
<dbReference type="PANTHER" id="PTHR43046">
    <property type="entry name" value="GDP-MANNOSE MANNOSYL HYDROLASE"/>
    <property type="match status" value="1"/>
</dbReference>
<gene>
    <name evidence="5" type="ORF">WH52_07705</name>
</gene>
<keyword evidence="2 3" id="KW-0378">Hydrolase</keyword>
<evidence type="ECO:0000313" key="6">
    <source>
        <dbReference type="Proteomes" id="UP000194221"/>
    </source>
</evidence>
<dbReference type="PANTHER" id="PTHR43046:SF14">
    <property type="entry name" value="MUTT_NUDIX FAMILY PROTEIN"/>
    <property type="match status" value="1"/>
</dbReference>
<evidence type="ECO:0000256" key="1">
    <source>
        <dbReference type="ARBA" id="ARBA00001946"/>
    </source>
</evidence>
<proteinExistence type="inferred from homology"/>
<dbReference type="InParanoid" id="A0A1Y2PDW2"/>
<dbReference type="InterPro" id="IPR020476">
    <property type="entry name" value="Nudix_hydrolase"/>
</dbReference>
<sequence length="199" mass="23049">MYKVFVNDKPIILTSSLKKEEAFPTYIYKTTSLDEIIYKLRLGKHKGIHLYSTSLEKDWTDFKNAFKTISAAGGLVLNNQNEILFIYRGTKWDLPKGRIEKGESIEETAIREVEEECGITNVSIDQFLITTYHLFLQQGEHRLKETHWYLMNSTYKGELTPQLEEGITDVAFKNEKDTIEALGNTYANIRLVHDSYKNV</sequence>
<dbReference type="PROSITE" id="PS51462">
    <property type="entry name" value="NUDIX"/>
    <property type="match status" value="1"/>
</dbReference>
<keyword evidence="6" id="KW-1185">Reference proteome</keyword>
<dbReference type="RefSeq" id="WP_086030380.1">
    <property type="nucleotide sequence ID" value="NZ_LAPZ01000005.1"/>
</dbReference>
<comment type="caution">
    <text evidence="5">The sequence shown here is derived from an EMBL/GenBank/DDBJ whole genome shotgun (WGS) entry which is preliminary data.</text>
</comment>
<accession>A0A1Y2PDW2</accession>
<reference evidence="5 6" key="1">
    <citation type="submission" date="2015-03" db="EMBL/GenBank/DDBJ databases">
        <title>Genome sequence of Tenacibaculum sp. S2-2, isolated from intestinal microbiota of sea cucumber, Apostichopus japonicas.</title>
        <authorList>
            <person name="Shao Z."/>
            <person name="Wang L."/>
            <person name="Li X."/>
        </authorList>
    </citation>
    <scope>NUCLEOTIDE SEQUENCE [LARGE SCALE GENOMIC DNA]</scope>
    <source>
        <strain evidence="5 6">S2-2</strain>
    </source>
</reference>
<dbReference type="SUPFAM" id="SSF55811">
    <property type="entry name" value="Nudix"/>
    <property type="match status" value="1"/>
</dbReference>
<dbReference type="InterPro" id="IPR015797">
    <property type="entry name" value="NUDIX_hydrolase-like_dom_sf"/>
</dbReference>
<dbReference type="CDD" id="cd03673">
    <property type="entry name" value="NUDIX_Ap6A_hydrolase"/>
    <property type="match status" value="1"/>
</dbReference>
<feature type="domain" description="Nudix hydrolase" evidence="4">
    <location>
        <begin position="67"/>
        <end position="197"/>
    </location>
</feature>